<reference evidence="2 3" key="1">
    <citation type="submission" date="2019-11" db="EMBL/GenBank/DDBJ databases">
        <title>Whole Genome Sequencing and Comparative Genomic Analyses of Lysinibacillus pakistanensis LZH-9, a Halotolerant Strain with Excellent COD Removal Capability.</title>
        <authorList>
            <person name="Zhou H."/>
        </authorList>
    </citation>
    <scope>NUCLEOTIDE SEQUENCE [LARGE SCALE GENOMIC DNA]</scope>
    <source>
        <strain evidence="2 3">LZH-9</strain>
    </source>
</reference>
<feature type="transmembrane region" description="Helical" evidence="1">
    <location>
        <begin position="226"/>
        <end position="248"/>
    </location>
</feature>
<evidence type="ECO:0000256" key="1">
    <source>
        <dbReference type="SAM" id="Phobius"/>
    </source>
</evidence>
<keyword evidence="1" id="KW-0472">Membrane</keyword>
<keyword evidence="3" id="KW-1185">Reference proteome</keyword>
<accession>A0ABX6D8W4</accession>
<feature type="transmembrane region" description="Helical" evidence="1">
    <location>
        <begin position="95"/>
        <end position="121"/>
    </location>
</feature>
<feature type="transmembrane region" description="Helical" evidence="1">
    <location>
        <begin position="49"/>
        <end position="74"/>
    </location>
</feature>
<keyword evidence="1" id="KW-1133">Transmembrane helix</keyword>
<proteinExistence type="predicted"/>
<evidence type="ECO:0000313" key="3">
    <source>
        <dbReference type="Proteomes" id="UP000373269"/>
    </source>
</evidence>
<feature type="transmembrane region" description="Helical" evidence="1">
    <location>
        <begin position="12"/>
        <end position="37"/>
    </location>
</feature>
<dbReference type="EMBL" id="CP045835">
    <property type="protein sequence ID" value="QGG51213.1"/>
    <property type="molecule type" value="Genomic_DNA"/>
</dbReference>
<name>A0ABX6D8W4_9BACI</name>
<evidence type="ECO:0000313" key="2">
    <source>
        <dbReference type="EMBL" id="QGG51213.1"/>
    </source>
</evidence>
<organism evidence="2 3">
    <name type="scientific">Lysinibacillus pakistanensis</name>
    <dbReference type="NCBI Taxonomy" id="759811"/>
    <lineage>
        <taxon>Bacteria</taxon>
        <taxon>Bacillati</taxon>
        <taxon>Bacillota</taxon>
        <taxon>Bacilli</taxon>
        <taxon>Bacillales</taxon>
        <taxon>Bacillaceae</taxon>
        <taxon>Lysinibacillus</taxon>
    </lineage>
</organism>
<protein>
    <recommendedName>
        <fullName evidence="4">ABC transporter permease</fullName>
    </recommendedName>
</protein>
<sequence>MKSFVGQFKKEWVLFRAWLYVGIFLGILISIVIPYLIERYGNGFTEENQLQFAFTFLVLALGGFYSVLQFVASLRLDLRSKEIWLHSTSSIRQLIGVKIVFSLTGYTIFNILFTGIAIYSLRAAFIASFGQVLLLLVFVVAIIALFQLMIFVSILLFLAFYLQMKYFIGRFAIVLMMGAYFGCIYLWFRFTESIIYVKIFQHIGISLSWLEQYLPKSKLPSMDIRLGTLYVVEELALTILFALLFIIATKWLEKVVLR</sequence>
<gene>
    <name evidence="2" type="ORF">GDS87_09665</name>
</gene>
<keyword evidence="1" id="KW-0812">Transmembrane</keyword>
<feature type="transmembrane region" description="Helical" evidence="1">
    <location>
        <begin position="167"/>
        <end position="188"/>
    </location>
</feature>
<evidence type="ECO:0008006" key="4">
    <source>
        <dbReference type="Google" id="ProtNLM"/>
    </source>
</evidence>
<feature type="transmembrane region" description="Helical" evidence="1">
    <location>
        <begin position="133"/>
        <end position="160"/>
    </location>
</feature>
<dbReference type="Proteomes" id="UP000373269">
    <property type="component" value="Chromosome"/>
</dbReference>